<proteinExistence type="predicted"/>
<evidence type="ECO:0000256" key="1">
    <source>
        <dbReference type="SAM" id="Coils"/>
    </source>
</evidence>
<sequence length="448" mass="49936">MNSDESPTQEPQAQPVPPTVESESNLPVHQDFDQLPSPTEDLPRVEMEKPEPLGQIGPETDIQLSATDSEIAQFVDAASALAPIVPPIELSQGQEESPIAQIQSQKDSTPTLVGERVTDIPENVATNLAERVQALQQQAQDLTEKIATLQSEKVQAKEALGEAQASMGRLVQDSLIQLEQRKQTLQIEVEKLERRRDRIQKEMRTTFAGVSQDLAIRVQGFKDYLVGSLQDLAATAELLDLTPPVPEKTQQFTVEDSSSSSPINPRFSEQGFQEQAKQIRRTLDQYRTLPDYYGPPWQLRRTFEPIHAERVSNWFFTQGGRGALRTMGSRLQNILITSTIISVLTSVYGSRVRTLVLANSPERLGEWRRGLQDCLGITRSDFGPERGIIMFESAEALAQKADRLVKDGKLPLIVIDETEDLISLSMLQFPLWLAFAPDPQSLIAAKDF</sequence>
<dbReference type="Proteomes" id="UP001384579">
    <property type="component" value="Unassembled WGS sequence"/>
</dbReference>
<name>A0ABU8YLK1_9CYAN</name>
<dbReference type="RefSeq" id="WP_340522160.1">
    <property type="nucleotide sequence ID" value="NZ_JBBLXS010000096.1"/>
</dbReference>
<dbReference type="EMBL" id="JBBLXS010000096">
    <property type="protein sequence ID" value="MEK0185136.1"/>
    <property type="molecule type" value="Genomic_DNA"/>
</dbReference>
<feature type="region of interest" description="Disordered" evidence="2">
    <location>
        <begin position="1"/>
        <end position="59"/>
    </location>
</feature>
<evidence type="ECO:0000313" key="3">
    <source>
        <dbReference type="EMBL" id="MEK0185136.1"/>
    </source>
</evidence>
<feature type="compositionally biased region" description="Basic and acidic residues" evidence="2">
    <location>
        <begin position="41"/>
        <end position="51"/>
    </location>
</feature>
<organism evidence="3 4">
    <name type="scientific">Microcoleus anatoxicus PTRS2</name>
    <dbReference type="NCBI Taxonomy" id="2705321"/>
    <lineage>
        <taxon>Bacteria</taxon>
        <taxon>Bacillati</taxon>
        <taxon>Cyanobacteriota</taxon>
        <taxon>Cyanophyceae</taxon>
        <taxon>Oscillatoriophycideae</taxon>
        <taxon>Oscillatoriales</taxon>
        <taxon>Microcoleaceae</taxon>
        <taxon>Microcoleus</taxon>
        <taxon>Microcoleus anatoxicus</taxon>
    </lineage>
</organism>
<evidence type="ECO:0000256" key="2">
    <source>
        <dbReference type="SAM" id="MobiDB-lite"/>
    </source>
</evidence>
<keyword evidence="4" id="KW-1185">Reference proteome</keyword>
<comment type="caution">
    <text evidence="3">The sequence shown here is derived from an EMBL/GenBank/DDBJ whole genome shotgun (WGS) entry which is preliminary data.</text>
</comment>
<reference evidence="3 4" key="1">
    <citation type="journal article" date="2020" name="Harmful Algae">
        <title>Molecular and morphological characterization of a novel dihydroanatoxin-a producing Microcoleus species (cyanobacteria) from the Russian River, California, USA.</title>
        <authorList>
            <person name="Conklin K.Y."/>
            <person name="Stancheva R."/>
            <person name="Otten T.G."/>
            <person name="Fadness R."/>
            <person name="Boyer G.L."/>
            <person name="Read B."/>
            <person name="Zhang X."/>
            <person name="Sheath R.G."/>
        </authorList>
    </citation>
    <scope>NUCLEOTIDE SEQUENCE [LARGE SCALE GENOMIC DNA]</scope>
    <source>
        <strain evidence="3 4">PTRS2</strain>
    </source>
</reference>
<feature type="compositionally biased region" description="Polar residues" evidence="2">
    <location>
        <begin position="1"/>
        <end position="12"/>
    </location>
</feature>
<accession>A0ABU8YLK1</accession>
<protein>
    <submittedName>
        <fullName evidence="3">DUF3086 domain-containing protein</fullName>
    </submittedName>
</protein>
<dbReference type="Pfam" id="PF11285">
    <property type="entry name" value="DUF3086"/>
    <property type="match status" value="1"/>
</dbReference>
<dbReference type="InterPro" id="IPR021437">
    <property type="entry name" value="DUF3086"/>
</dbReference>
<evidence type="ECO:0000313" key="4">
    <source>
        <dbReference type="Proteomes" id="UP001384579"/>
    </source>
</evidence>
<gene>
    <name evidence="3" type="ORF">WMG39_09715</name>
</gene>
<keyword evidence="1" id="KW-0175">Coiled coil</keyword>
<feature type="coiled-coil region" evidence="1">
    <location>
        <begin position="125"/>
        <end position="202"/>
    </location>
</feature>